<evidence type="ECO:0000256" key="8">
    <source>
        <dbReference type="ARBA" id="ARBA00022840"/>
    </source>
</evidence>
<sequence length="102" mass="11327">MKALHVFTGKLPLVDSLVSDINLVGNDTQNSILSGVLNGVVAEVDGIISAYLTNFPRLKVVLCGGDEKYFDKRLKNNIFALPFFVLKGLKEILDFNEEKKKE</sequence>
<dbReference type="Pfam" id="PF03309">
    <property type="entry name" value="Pan_kinase"/>
    <property type="match status" value="1"/>
</dbReference>
<dbReference type="AlphaFoldDB" id="A0A3B0UCI0"/>
<keyword evidence="7" id="KW-0418">Kinase</keyword>
<evidence type="ECO:0000256" key="6">
    <source>
        <dbReference type="ARBA" id="ARBA00022741"/>
    </source>
</evidence>
<dbReference type="EMBL" id="UOET01000272">
    <property type="protein sequence ID" value="VAW28671.1"/>
    <property type="molecule type" value="Genomic_DNA"/>
</dbReference>
<evidence type="ECO:0000256" key="1">
    <source>
        <dbReference type="ARBA" id="ARBA00001958"/>
    </source>
</evidence>
<evidence type="ECO:0000256" key="2">
    <source>
        <dbReference type="ARBA" id="ARBA00004496"/>
    </source>
</evidence>
<evidence type="ECO:0000256" key="10">
    <source>
        <dbReference type="ARBA" id="ARBA00022993"/>
    </source>
</evidence>
<comment type="subunit">
    <text evidence="3">Homodimer.</text>
</comment>
<organism evidence="13">
    <name type="scientific">hydrothermal vent metagenome</name>
    <dbReference type="NCBI Taxonomy" id="652676"/>
    <lineage>
        <taxon>unclassified sequences</taxon>
        <taxon>metagenomes</taxon>
        <taxon>ecological metagenomes</taxon>
    </lineage>
</organism>
<dbReference type="SUPFAM" id="SSF53067">
    <property type="entry name" value="Actin-like ATPase domain"/>
    <property type="match status" value="1"/>
</dbReference>
<dbReference type="PANTHER" id="PTHR34265">
    <property type="entry name" value="TYPE III PANTOTHENATE KINASE"/>
    <property type="match status" value="1"/>
</dbReference>
<evidence type="ECO:0000313" key="13">
    <source>
        <dbReference type="EMBL" id="VAW28671.1"/>
    </source>
</evidence>
<evidence type="ECO:0000256" key="5">
    <source>
        <dbReference type="ARBA" id="ARBA00022679"/>
    </source>
</evidence>
<keyword evidence="10" id="KW-0173">Coenzyme A biosynthesis</keyword>
<comment type="similarity">
    <text evidence="11">Belongs to the type III pantothenate kinase family.</text>
</comment>
<dbReference type="InterPro" id="IPR043129">
    <property type="entry name" value="ATPase_NBD"/>
</dbReference>
<evidence type="ECO:0000256" key="4">
    <source>
        <dbReference type="ARBA" id="ARBA00022490"/>
    </source>
</evidence>
<dbReference type="InterPro" id="IPR004619">
    <property type="entry name" value="Type_III_PanK"/>
</dbReference>
<comment type="subcellular location">
    <subcellularLocation>
        <location evidence="2">Cytoplasm</location>
    </subcellularLocation>
</comment>
<keyword evidence="5" id="KW-0808">Transferase</keyword>
<protein>
    <recommendedName>
        <fullName evidence="12">Type III pantothenate kinase</fullName>
    </recommendedName>
</protein>
<dbReference type="GO" id="GO:0015937">
    <property type="term" value="P:coenzyme A biosynthetic process"/>
    <property type="evidence" value="ECO:0007669"/>
    <property type="project" value="UniProtKB-KW"/>
</dbReference>
<evidence type="ECO:0000256" key="12">
    <source>
        <dbReference type="ARBA" id="ARBA00040883"/>
    </source>
</evidence>
<dbReference type="Gene3D" id="3.30.420.40">
    <property type="match status" value="1"/>
</dbReference>
<evidence type="ECO:0000256" key="9">
    <source>
        <dbReference type="ARBA" id="ARBA00022958"/>
    </source>
</evidence>
<keyword evidence="4" id="KW-0963">Cytoplasm</keyword>
<accession>A0A3B0UCI0</accession>
<dbReference type="GO" id="GO:0005524">
    <property type="term" value="F:ATP binding"/>
    <property type="evidence" value="ECO:0007669"/>
    <property type="project" value="UniProtKB-KW"/>
</dbReference>
<reference evidence="13" key="1">
    <citation type="submission" date="2018-06" db="EMBL/GenBank/DDBJ databases">
        <authorList>
            <person name="Zhirakovskaya E."/>
        </authorList>
    </citation>
    <scope>NUCLEOTIDE SEQUENCE</scope>
</reference>
<evidence type="ECO:0000256" key="11">
    <source>
        <dbReference type="ARBA" id="ARBA00038036"/>
    </source>
</evidence>
<keyword evidence="9" id="KW-0630">Potassium</keyword>
<comment type="cofactor">
    <cofactor evidence="1">
        <name>K(+)</name>
        <dbReference type="ChEBI" id="CHEBI:29103"/>
    </cofactor>
</comment>
<dbReference type="GO" id="GO:0004594">
    <property type="term" value="F:pantothenate kinase activity"/>
    <property type="evidence" value="ECO:0007669"/>
    <property type="project" value="InterPro"/>
</dbReference>
<evidence type="ECO:0000256" key="3">
    <source>
        <dbReference type="ARBA" id="ARBA00011738"/>
    </source>
</evidence>
<dbReference type="GO" id="GO:0005737">
    <property type="term" value="C:cytoplasm"/>
    <property type="evidence" value="ECO:0007669"/>
    <property type="project" value="UniProtKB-SubCell"/>
</dbReference>
<proteinExistence type="inferred from homology"/>
<keyword evidence="8" id="KW-0067">ATP-binding</keyword>
<keyword evidence="6" id="KW-0547">Nucleotide-binding</keyword>
<name>A0A3B0UCI0_9ZZZZ</name>
<dbReference type="PANTHER" id="PTHR34265:SF1">
    <property type="entry name" value="TYPE III PANTOTHENATE KINASE"/>
    <property type="match status" value="1"/>
</dbReference>
<gene>
    <name evidence="13" type="ORF">MNBD_BACTEROID07-1266</name>
</gene>
<evidence type="ECO:0000256" key="7">
    <source>
        <dbReference type="ARBA" id="ARBA00022777"/>
    </source>
</evidence>